<dbReference type="Pfam" id="PF01740">
    <property type="entry name" value="STAS"/>
    <property type="match status" value="1"/>
</dbReference>
<dbReference type="SUPFAM" id="SSF52091">
    <property type="entry name" value="SpoIIaa-like"/>
    <property type="match status" value="1"/>
</dbReference>
<feature type="domain" description="STAS" evidence="3">
    <location>
        <begin position="8"/>
        <end position="117"/>
    </location>
</feature>
<name>A0A6J4MCW9_9CHLR</name>
<evidence type="ECO:0000256" key="2">
    <source>
        <dbReference type="RuleBase" id="RU003749"/>
    </source>
</evidence>
<dbReference type="AlphaFoldDB" id="A0A6J4MCW9"/>
<organism evidence="4">
    <name type="scientific">uncultured Chloroflexia bacterium</name>
    <dbReference type="NCBI Taxonomy" id="1672391"/>
    <lineage>
        <taxon>Bacteria</taxon>
        <taxon>Bacillati</taxon>
        <taxon>Chloroflexota</taxon>
        <taxon>Chloroflexia</taxon>
        <taxon>environmental samples</taxon>
    </lineage>
</organism>
<dbReference type="PANTHER" id="PTHR33495:SF6">
    <property type="entry name" value="ANTI-SIGMA FACTOR ANTAGONIST"/>
    <property type="match status" value="1"/>
</dbReference>
<dbReference type="InterPro" id="IPR002645">
    <property type="entry name" value="STAS_dom"/>
</dbReference>
<evidence type="ECO:0000259" key="3">
    <source>
        <dbReference type="PROSITE" id="PS50801"/>
    </source>
</evidence>
<comment type="similarity">
    <text evidence="1 2">Belongs to the anti-sigma-factor antagonist family.</text>
</comment>
<proteinExistence type="inferred from homology"/>
<dbReference type="Gene3D" id="3.30.750.24">
    <property type="entry name" value="STAS domain"/>
    <property type="match status" value="1"/>
</dbReference>
<dbReference type="PANTHER" id="PTHR33495">
    <property type="entry name" value="ANTI-SIGMA FACTOR ANTAGONIST TM_1081-RELATED-RELATED"/>
    <property type="match status" value="1"/>
</dbReference>
<protein>
    <recommendedName>
        <fullName evidence="2">Anti-sigma factor antagonist</fullName>
    </recommendedName>
</protein>
<dbReference type="NCBIfam" id="TIGR00377">
    <property type="entry name" value="ant_ant_sig"/>
    <property type="match status" value="1"/>
</dbReference>
<dbReference type="EMBL" id="CADCTR010002483">
    <property type="protein sequence ID" value="CAA9355860.1"/>
    <property type="molecule type" value="Genomic_DNA"/>
</dbReference>
<dbReference type="GO" id="GO:0043856">
    <property type="term" value="F:anti-sigma factor antagonist activity"/>
    <property type="evidence" value="ECO:0007669"/>
    <property type="project" value="InterPro"/>
</dbReference>
<dbReference type="InterPro" id="IPR003658">
    <property type="entry name" value="Anti-sigma_ant"/>
</dbReference>
<evidence type="ECO:0000313" key="4">
    <source>
        <dbReference type="EMBL" id="CAA9355860.1"/>
    </source>
</evidence>
<gene>
    <name evidence="4" type="ORF">AVDCRST_MAG93-7351</name>
</gene>
<dbReference type="InterPro" id="IPR036513">
    <property type="entry name" value="STAS_dom_sf"/>
</dbReference>
<evidence type="ECO:0000256" key="1">
    <source>
        <dbReference type="ARBA" id="ARBA00009013"/>
    </source>
</evidence>
<reference evidence="4" key="1">
    <citation type="submission" date="2020-02" db="EMBL/GenBank/DDBJ databases">
        <authorList>
            <person name="Meier V. D."/>
        </authorList>
    </citation>
    <scope>NUCLEOTIDE SEQUENCE</scope>
    <source>
        <strain evidence="4">AVDCRST_MAG93</strain>
    </source>
</reference>
<accession>A0A6J4MCW9</accession>
<sequence length="121" mass="13301">MAFLDDDLEVTTRIEQDVTIIDLKGDVTTFADAKITEAYRSATAAGARRIVLNFRRSDYINSAGIAILIRVVTEVNRAGQKLAMSGLNDHFQKIFRMVGLSQYADIYDDEAQAIAALAQAS</sequence>
<dbReference type="PROSITE" id="PS50801">
    <property type="entry name" value="STAS"/>
    <property type="match status" value="1"/>
</dbReference>
<dbReference type="CDD" id="cd07043">
    <property type="entry name" value="STAS_anti-anti-sigma_factors"/>
    <property type="match status" value="1"/>
</dbReference>